<accession>A0A5D4NTE4</accession>
<proteinExistence type="predicted"/>
<comment type="caution">
    <text evidence="2">The sequence shown here is derived from an EMBL/GenBank/DDBJ whole genome shotgun (WGS) entry which is preliminary data.</text>
</comment>
<dbReference type="AlphaFoldDB" id="A0A5D4NTE4"/>
<dbReference type="RefSeq" id="WP_148939955.1">
    <property type="nucleotide sequence ID" value="NZ_VTEI01000005.1"/>
</dbReference>
<name>A0A5D4NTE4_9BACI</name>
<protein>
    <submittedName>
        <fullName evidence="2">Uncharacterized protein</fullName>
    </submittedName>
</protein>
<dbReference type="EMBL" id="VTEI01000005">
    <property type="protein sequence ID" value="TYS16718.1"/>
    <property type="molecule type" value="Genomic_DNA"/>
</dbReference>
<keyword evidence="1" id="KW-0472">Membrane</keyword>
<evidence type="ECO:0000256" key="1">
    <source>
        <dbReference type="SAM" id="Phobius"/>
    </source>
</evidence>
<feature type="transmembrane region" description="Helical" evidence="1">
    <location>
        <begin position="7"/>
        <end position="29"/>
    </location>
</feature>
<evidence type="ECO:0000313" key="3">
    <source>
        <dbReference type="Proteomes" id="UP000322267"/>
    </source>
</evidence>
<gene>
    <name evidence="2" type="ORF">FZC78_12090</name>
</gene>
<feature type="transmembrane region" description="Helical" evidence="1">
    <location>
        <begin position="35"/>
        <end position="51"/>
    </location>
</feature>
<evidence type="ECO:0000313" key="2">
    <source>
        <dbReference type="EMBL" id="TYS16718.1"/>
    </source>
</evidence>
<reference evidence="2 3" key="1">
    <citation type="submission" date="2019-08" db="EMBL/GenBank/DDBJ databases">
        <title>Bacillus genomes from the desert of Cuatro Cienegas, Coahuila.</title>
        <authorList>
            <person name="Olmedo-Alvarez G."/>
        </authorList>
    </citation>
    <scope>NUCLEOTIDE SEQUENCE [LARGE SCALE GENOMIC DNA]</scope>
    <source>
        <strain evidence="2 3">CH34_1T</strain>
    </source>
</reference>
<feature type="transmembrane region" description="Helical" evidence="1">
    <location>
        <begin position="96"/>
        <end position="113"/>
    </location>
</feature>
<dbReference type="Proteomes" id="UP000322267">
    <property type="component" value="Unassembled WGS sequence"/>
</dbReference>
<organism evidence="2 3">
    <name type="scientific">Rossellomorea vietnamensis</name>
    <dbReference type="NCBI Taxonomy" id="218284"/>
    <lineage>
        <taxon>Bacteria</taxon>
        <taxon>Bacillati</taxon>
        <taxon>Bacillota</taxon>
        <taxon>Bacilli</taxon>
        <taxon>Bacillales</taxon>
        <taxon>Bacillaceae</taxon>
        <taxon>Rossellomorea</taxon>
    </lineage>
</organism>
<sequence>MSPIIKYNLHLLIAFSVLTYFSIGSHFVLPEFLRPVLFILMIFSLIFSVMIGEKLKKGLSEYLVGLSKLVWTCSYVLMLLLGSFVFNILPSSTAEAILPLAAIYIIVIVYKISRKTYRTNE</sequence>
<dbReference type="OrthoDB" id="9903004at2"/>
<feature type="transmembrane region" description="Helical" evidence="1">
    <location>
        <begin position="63"/>
        <end position="90"/>
    </location>
</feature>
<keyword evidence="1" id="KW-1133">Transmembrane helix</keyword>
<keyword evidence="1" id="KW-0812">Transmembrane</keyword>